<dbReference type="SUPFAM" id="SSF88659">
    <property type="entry name" value="Sigma3 and sigma4 domains of RNA polymerase sigma factors"/>
    <property type="match status" value="1"/>
</dbReference>
<keyword evidence="1" id="KW-0804">Transcription</keyword>
<dbReference type="PANTHER" id="PTHR30603:SF47">
    <property type="entry name" value="RNA POLYMERASE SIGMA FACTOR SIGD, CHLOROPLASTIC"/>
    <property type="match status" value="1"/>
</dbReference>
<dbReference type="InterPro" id="IPR050239">
    <property type="entry name" value="Sigma-70_RNA_pol_init_factors"/>
</dbReference>
<dbReference type="AlphaFoldDB" id="A0A2M7IEM2"/>
<dbReference type="InterPro" id="IPR038087">
    <property type="entry name" value="RNAP_delta_N_dom_sf"/>
</dbReference>
<proteinExistence type="predicted"/>
<feature type="domain" description="HTH HARE-type" evidence="2">
    <location>
        <begin position="240"/>
        <end position="304"/>
    </location>
</feature>
<dbReference type="InterPro" id="IPR007759">
    <property type="entry name" value="Asxl_HARE-HTH"/>
</dbReference>
<dbReference type="InterPro" id="IPR036388">
    <property type="entry name" value="WH-like_DNA-bd_sf"/>
</dbReference>
<gene>
    <name evidence="3" type="ORF">CO002_04610</name>
</gene>
<dbReference type="Gene3D" id="1.10.10.10">
    <property type="entry name" value="Winged helix-like DNA-binding domain superfamily/Winged helix DNA-binding domain"/>
    <property type="match status" value="1"/>
</dbReference>
<dbReference type="GO" id="GO:0003700">
    <property type="term" value="F:DNA-binding transcription factor activity"/>
    <property type="evidence" value="ECO:0007669"/>
    <property type="project" value="InterPro"/>
</dbReference>
<dbReference type="InterPro" id="IPR013324">
    <property type="entry name" value="RNA_pol_sigma_r3/r4-like"/>
</dbReference>
<dbReference type="InterPro" id="IPR000943">
    <property type="entry name" value="RNA_pol_sigma70"/>
</dbReference>
<dbReference type="PRINTS" id="PR00046">
    <property type="entry name" value="SIGMA70FCT"/>
</dbReference>
<organism evidence="3 4">
    <name type="scientific">Candidatus Portnoybacteria bacterium CG_4_8_14_3_um_filter_44_10</name>
    <dbReference type="NCBI Taxonomy" id="1974802"/>
    <lineage>
        <taxon>Bacteria</taxon>
        <taxon>Candidatus Portnoyibacteriota</taxon>
    </lineage>
</organism>
<name>A0A2M7IEM2_9BACT</name>
<dbReference type="PANTHER" id="PTHR30603">
    <property type="entry name" value="RNA POLYMERASE SIGMA FACTOR RPO"/>
    <property type="match status" value="1"/>
</dbReference>
<protein>
    <recommendedName>
        <fullName evidence="2">HTH HARE-type domain-containing protein</fullName>
    </recommendedName>
</protein>
<comment type="caution">
    <text evidence="3">The sequence shown here is derived from an EMBL/GenBank/DDBJ whole genome shotgun (WGS) entry which is preliminary data.</text>
</comment>
<evidence type="ECO:0000313" key="3">
    <source>
        <dbReference type="EMBL" id="PIW74972.1"/>
    </source>
</evidence>
<dbReference type="InterPro" id="IPR007630">
    <property type="entry name" value="RNA_pol_sigma70_r4"/>
</dbReference>
<reference evidence="4" key="1">
    <citation type="submission" date="2017-09" db="EMBL/GenBank/DDBJ databases">
        <title>Depth-based differentiation of microbial function through sediment-hosted aquifers and enrichment of novel symbionts in the deep terrestrial subsurface.</title>
        <authorList>
            <person name="Probst A.J."/>
            <person name="Ladd B."/>
            <person name="Jarett J.K."/>
            <person name="Geller-Mcgrath D.E."/>
            <person name="Sieber C.M.K."/>
            <person name="Emerson J.B."/>
            <person name="Anantharaman K."/>
            <person name="Thomas B.C."/>
            <person name="Malmstrom R."/>
            <person name="Stieglmeier M."/>
            <person name="Klingl A."/>
            <person name="Woyke T."/>
            <person name="Ryan C.M."/>
            <person name="Banfield J.F."/>
        </authorList>
    </citation>
    <scope>NUCLEOTIDE SEQUENCE [LARGE SCALE GENOMIC DNA]</scope>
</reference>
<evidence type="ECO:0000259" key="2">
    <source>
        <dbReference type="PROSITE" id="PS51913"/>
    </source>
</evidence>
<dbReference type="PROSITE" id="PS51913">
    <property type="entry name" value="HTH_HARE"/>
    <property type="match status" value="1"/>
</dbReference>
<evidence type="ECO:0000313" key="4">
    <source>
        <dbReference type="Proteomes" id="UP000231280"/>
    </source>
</evidence>
<accession>A0A2M7IEM2</accession>
<dbReference type="EMBL" id="PFGX01000129">
    <property type="protein sequence ID" value="PIW74972.1"/>
    <property type="molecule type" value="Genomic_DNA"/>
</dbReference>
<dbReference type="Pfam" id="PF04545">
    <property type="entry name" value="Sigma70_r4"/>
    <property type="match status" value="1"/>
</dbReference>
<sequence length="366" mass="41885">MFHVSCFVNFMFNPHQTILDILEGQLDNERTKDVIMRRFGLADGKRQTLEGVGQNYGITRERVRQIESNGLKVLSGPQVIAQLKPAFEMIEEHLDEHGGLKREEKLLDDLACVCEVATGRKSSVNSEASPNFSKCQAALYLILVLGEPFIREKEDDVLHSLWTMDTKSVVLAKNVIDYLTKYLKKTSRVADFKILNEQVKAKEYDLDEKALLTYLDVAKEVDANKFGEYGLIYWPEISPRGVRDKAYLILRKYSKPLHFGEITDLINRNNLDHKTAQVETVHNELIKDERFILIGRGIYALSDWGYEAGTVTDIITGLLKNSGSLSREEILERVLEKRMIKENTVLINLQNKKVFAKNDDDRYVLA</sequence>
<dbReference type="Proteomes" id="UP000231280">
    <property type="component" value="Unassembled WGS sequence"/>
</dbReference>
<dbReference type="GO" id="GO:0006352">
    <property type="term" value="P:DNA-templated transcription initiation"/>
    <property type="evidence" value="ECO:0007669"/>
    <property type="project" value="InterPro"/>
</dbReference>
<dbReference type="Gene3D" id="1.10.10.1250">
    <property type="entry name" value="RNA polymerase, subunit delta, N-terminal domain"/>
    <property type="match status" value="1"/>
</dbReference>
<evidence type="ECO:0000256" key="1">
    <source>
        <dbReference type="ARBA" id="ARBA00023163"/>
    </source>
</evidence>